<comment type="similarity">
    <text evidence="1">In the N-terminal section; belongs to the glycosyltransferase 20 family.</text>
</comment>
<dbReference type="Gramene" id="CDF40277">
    <property type="protein sequence ID" value="CDF40277"/>
    <property type="gene ID" value="CHC_T00010201001"/>
</dbReference>
<dbReference type="PANTHER" id="PTHR10788:SF94">
    <property type="entry name" value="ALPHA,ALPHA-TREHALOSE-PHOSPHATE SYNTHASE [UDP-FORMING] 5"/>
    <property type="match status" value="1"/>
</dbReference>
<sequence length="952" mass="107135">MAGTEEPPRAFNPNDTHGFQNVADPLVDAKVDHWEDFEENRFVDTEGGANMVVNEGVFGTLNNLDEDRVQTVARGLARQHSLSRERELEAEGRSAPASPVSIGSDQEGLIIVLYRLPVIATCDPDGKWSFAWDDDALYLTSTGLRRGLEELKIKPLWIGIINTDTPIPPADRDHISRVLLDDFNAVPVYLPQETRTKFYQGFCKDTLWPAFHMLTNVSTDGHTKRFDQESWHAYQRVNRTFSNIIVEHYEKHLIWVHDYHLMLLPYYLRIKLSGVKIGLYLHIPWPSSEIFRMMPVRNEILKGLLSATMLGFHLFDYARHFLSACVRLLNLEHEARRGSLGIEYEGRHVMIRVSHIGVDPERFNDRIGVSRLRQKAAELEAKYPGKTLIGAIDDLDIIKGIALKLIAFEDYLSTSSERVRSNVALIQVAIPKAARVNVSVRQEIRELVDKINSTYGTADHKPVLYIEQNITFDERMALYSVCDALLLTPIRDGLNLIPYEYIVSTPQGKGQLILSEFTGCSRALSSAVRVNPWNVDELRDAIDNVIQKKETRAAEIRLKHEADRKYVTLNSSSNWAESFLGDLREASESVKEVVRLGLSRGRGFRKIEFEDFTMLNARTVVKAFRESERRLFLFDYDGTLTQIESESSRMAHTWARPTEDVMRNLELLSKQKNSTVVILSGRGTATDGFHLAHMKSLGIAAEHGFYYKRPGGTEFENLAPGADLSWIEVAYRIMQLYTERTDGSYIEEKSAGLVWHYLAADPEFGTWQAKEMHDHLESILNTFNVEVVNGQGWLQVRLANVNKGNMVAQVLRDLEESPDFVLCCGDDRTDEDMFAVLAENAATKDSHLFTATVGVKPSNARFYLRSSIDVAHLIESIIEIALPGSATHVRSSTLEDMRPVALRRLVAEESEGIASSSSSGALDNVETPPPSSGALDNVETPPPSSQAESIDS</sequence>
<dbReference type="CDD" id="cd03788">
    <property type="entry name" value="GT20_TPS"/>
    <property type="match status" value="1"/>
</dbReference>
<dbReference type="Pfam" id="PF00982">
    <property type="entry name" value="Glyco_transf_20"/>
    <property type="match status" value="1"/>
</dbReference>
<feature type="region of interest" description="Disordered" evidence="3">
    <location>
        <begin position="911"/>
        <end position="952"/>
    </location>
</feature>
<gene>
    <name evidence="4" type="ORF">CHC_T00010201001</name>
</gene>
<dbReference type="PANTHER" id="PTHR10788">
    <property type="entry name" value="TREHALOSE-6-PHOSPHATE SYNTHASE"/>
    <property type="match status" value="1"/>
</dbReference>
<dbReference type="AlphaFoldDB" id="R7QP49"/>
<dbReference type="NCBIfam" id="TIGR00685">
    <property type="entry name" value="T6PP"/>
    <property type="match status" value="1"/>
</dbReference>
<comment type="similarity">
    <text evidence="2">In the C-terminal section; belongs to the trehalose phosphatase family.</text>
</comment>
<feature type="compositionally biased region" description="Low complexity" evidence="3">
    <location>
        <begin position="912"/>
        <end position="921"/>
    </location>
</feature>
<dbReference type="Pfam" id="PF02358">
    <property type="entry name" value="Trehalose_PPase"/>
    <property type="match status" value="1"/>
</dbReference>
<evidence type="ECO:0000313" key="4">
    <source>
        <dbReference type="EMBL" id="CDF40277.1"/>
    </source>
</evidence>
<dbReference type="InterPro" id="IPR036412">
    <property type="entry name" value="HAD-like_sf"/>
</dbReference>
<dbReference type="KEGG" id="ccp:CHC_T00010201001"/>
<feature type="compositionally biased region" description="Basic and acidic residues" evidence="3">
    <location>
        <begin position="82"/>
        <end position="92"/>
    </location>
</feature>
<dbReference type="InterPro" id="IPR001830">
    <property type="entry name" value="Glyco_trans_20"/>
</dbReference>
<dbReference type="GeneID" id="17318296"/>
<dbReference type="EMBL" id="HG002154">
    <property type="protein sequence ID" value="CDF40277.1"/>
    <property type="molecule type" value="Genomic_DNA"/>
</dbReference>
<dbReference type="InterPro" id="IPR023214">
    <property type="entry name" value="HAD_sf"/>
</dbReference>
<evidence type="ECO:0000256" key="1">
    <source>
        <dbReference type="ARBA" id="ARBA00005409"/>
    </source>
</evidence>
<dbReference type="Gene3D" id="3.40.50.1000">
    <property type="entry name" value="HAD superfamily/HAD-like"/>
    <property type="match status" value="1"/>
</dbReference>
<dbReference type="SUPFAM" id="SSF53756">
    <property type="entry name" value="UDP-Glycosyltransferase/glycogen phosphorylase"/>
    <property type="match status" value="1"/>
</dbReference>
<dbReference type="OMA" id="GWEFSWD"/>
<dbReference type="RefSeq" id="XP_005710571.1">
    <property type="nucleotide sequence ID" value="XM_005710514.1"/>
</dbReference>
<dbReference type="GO" id="GO:0005829">
    <property type="term" value="C:cytosol"/>
    <property type="evidence" value="ECO:0007669"/>
    <property type="project" value="TreeGrafter"/>
</dbReference>
<proteinExistence type="inferred from homology"/>
<feature type="region of interest" description="Disordered" evidence="3">
    <location>
        <begin position="1"/>
        <end position="21"/>
    </location>
</feature>
<evidence type="ECO:0000256" key="2">
    <source>
        <dbReference type="ARBA" id="ARBA00006330"/>
    </source>
</evidence>
<dbReference type="OrthoDB" id="755951at2759"/>
<dbReference type="InterPro" id="IPR006379">
    <property type="entry name" value="HAD-SF_hydro_IIB"/>
</dbReference>
<dbReference type="CDD" id="cd01627">
    <property type="entry name" value="HAD_TPP"/>
    <property type="match status" value="1"/>
</dbReference>
<dbReference type="Gene3D" id="3.40.50.2000">
    <property type="entry name" value="Glycogen Phosphorylase B"/>
    <property type="match status" value="2"/>
</dbReference>
<reference evidence="5" key="1">
    <citation type="journal article" date="2013" name="Proc. Natl. Acad. Sci. U.S.A.">
        <title>Genome structure and metabolic features in the red seaweed Chondrus crispus shed light on evolution of the Archaeplastida.</title>
        <authorList>
            <person name="Collen J."/>
            <person name="Porcel B."/>
            <person name="Carre W."/>
            <person name="Ball S.G."/>
            <person name="Chaparro C."/>
            <person name="Tonon T."/>
            <person name="Barbeyron T."/>
            <person name="Michel G."/>
            <person name="Noel B."/>
            <person name="Valentin K."/>
            <person name="Elias M."/>
            <person name="Artiguenave F."/>
            <person name="Arun A."/>
            <person name="Aury J.M."/>
            <person name="Barbosa-Neto J.F."/>
            <person name="Bothwell J.H."/>
            <person name="Bouget F.Y."/>
            <person name="Brillet L."/>
            <person name="Cabello-Hurtado F."/>
            <person name="Capella-Gutierrez S."/>
            <person name="Charrier B."/>
            <person name="Cladiere L."/>
            <person name="Cock J.M."/>
            <person name="Coelho S.M."/>
            <person name="Colleoni C."/>
            <person name="Czjzek M."/>
            <person name="Da Silva C."/>
            <person name="Delage L."/>
            <person name="Denoeud F."/>
            <person name="Deschamps P."/>
            <person name="Dittami S.M."/>
            <person name="Gabaldon T."/>
            <person name="Gachon C.M."/>
            <person name="Groisillier A."/>
            <person name="Herve C."/>
            <person name="Jabbari K."/>
            <person name="Katinka M."/>
            <person name="Kloareg B."/>
            <person name="Kowalczyk N."/>
            <person name="Labadie K."/>
            <person name="Leblanc C."/>
            <person name="Lopez P.J."/>
            <person name="McLachlan D.H."/>
            <person name="Meslet-Cladiere L."/>
            <person name="Moustafa A."/>
            <person name="Nehr Z."/>
            <person name="Nyvall Collen P."/>
            <person name="Panaud O."/>
            <person name="Partensky F."/>
            <person name="Poulain J."/>
            <person name="Rensing S.A."/>
            <person name="Rousvoal S."/>
            <person name="Samson G."/>
            <person name="Symeonidi A."/>
            <person name="Weissenbach J."/>
            <person name="Zambounis A."/>
            <person name="Wincker P."/>
            <person name="Boyen C."/>
        </authorList>
    </citation>
    <scope>NUCLEOTIDE SEQUENCE [LARGE SCALE GENOMIC DNA]</scope>
    <source>
        <strain evidence="5">cv. Stackhouse</strain>
    </source>
</reference>
<evidence type="ECO:0000256" key="3">
    <source>
        <dbReference type="SAM" id="MobiDB-lite"/>
    </source>
</evidence>
<protein>
    <submittedName>
        <fullName evidence="4">Trehalose 6-phosphate synthase, family GT20 / Trehalose 6-phosphate phosphatase</fullName>
    </submittedName>
</protein>
<evidence type="ECO:0000313" key="5">
    <source>
        <dbReference type="Proteomes" id="UP000012073"/>
    </source>
</evidence>
<dbReference type="Gene3D" id="3.30.70.1020">
    <property type="entry name" value="Trehalose-6-phosphate phosphatase related protein, domain 2"/>
    <property type="match status" value="1"/>
</dbReference>
<dbReference type="SUPFAM" id="SSF56784">
    <property type="entry name" value="HAD-like"/>
    <property type="match status" value="1"/>
</dbReference>
<keyword evidence="5" id="KW-1185">Reference proteome</keyword>
<dbReference type="PhylomeDB" id="R7QP49"/>
<dbReference type="FunFam" id="3.40.50.1000:FF:000052">
    <property type="entry name" value="Alpha,alpha-trehalose-phosphate synthase [UDP-forming] 6"/>
    <property type="match status" value="1"/>
</dbReference>
<dbReference type="InterPro" id="IPR003337">
    <property type="entry name" value="Trehalose_PPase"/>
</dbReference>
<name>R7QP49_CHOCR</name>
<organism evidence="4 5">
    <name type="scientific">Chondrus crispus</name>
    <name type="common">Carrageen Irish moss</name>
    <name type="synonym">Polymorpha crispa</name>
    <dbReference type="NCBI Taxonomy" id="2769"/>
    <lineage>
        <taxon>Eukaryota</taxon>
        <taxon>Rhodophyta</taxon>
        <taxon>Florideophyceae</taxon>
        <taxon>Rhodymeniophycidae</taxon>
        <taxon>Gigartinales</taxon>
        <taxon>Gigartinaceae</taxon>
        <taxon>Chondrus</taxon>
    </lineage>
</organism>
<accession>R7QP49</accession>
<dbReference type="STRING" id="2769.R7QP49"/>
<feature type="region of interest" description="Disordered" evidence="3">
    <location>
        <begin position="80"/>
        <end position="100"/>
    </location>
</feature>
<dbReference type="NCBIfam" id="TIGR01484">
    <property type="entry name" value="HAD-SF-IIB"/>
    <property type="match status" value="1"/>
</dbReference>
<dbReference type="Proteomes" id="UP000012073">
    <property type="component" value="Unassembled WGS sequence"/>
</dbReference>
<dbReference type="GO" id="GO:0004805">
    <property type="term" value="F:trehalose-phosphatase activity"/>
    <property type="evidence" value="ECO:0007669"/>
    <property type="project" value="TreeGrafter"/>
</dbReference>
<dbReference type="GO" id="GO:0005992">
    <property type="term" value="P:trehalose biosynthetic process"/>
    <property type="evidence" value="ECO:0007669"/>
    <property type="project" value="InterPro"/>
</dbReference>